<protein>
    <submittedName>
        <fullName evidence="1">Uncharacterized protein</fullName>
    </submittedName>
</protein>
<accession>A0A8E2JE62</accession>
<name>A0A8E2JE62_9PEZI</name>
<evidence type="ECO:0000313" key="2">
    <source>
        <dbReference type="Proteomes" id="UP000250266"/>
    </source>
</evidence>
<gene>
    <name evidence="1" type="ORF">K432DRAFT_383253</name>
</gene>
<keyword evidence="2" id="KW-1185">Reference proteome</keyword>
<dbReference type="EMBL" id="KV745016">
    <property type="protein sequence ID" value="OCK79229.1"/>
    <property type="molecule type" value="Genomic_DNA"/>
</dbReference>
<dbReference type="AlphaFoldDB" id="A0A8E2JE62"/>
<organism evidence="1 2">
    <name type="scientific">Lepidopterella palustris CBS 459.81</name>
    <dbReference type="NCBI Taxonomy" id="1314670"/>
    <lineage>
        <taxon>Eukaryota</taxon>
        <taxon>Fungi</taxon>
        <taxon>Dikarya</taxon>
        <taxon>Ascomycota</taxon>
        <taxon>Pezizomycotina</taxon>
        <taxon>Dothideomycetes</taxon>
        <taxon>Pleosporomycetidae</taxon>
        <taxon>Mytilinidiales</taxon>
        <taxon>Argynnaceae</taxon>
        <taxon>Lepidopterella</taxon>
    </lineage>
</organism>
<proteinExistence type="predicted"/>
<sequence>MTTLNPENPSHLPPRYTIRQLTVEHELWARAIVCHSNLWHNPVWPLMYPHNKTQRLQNMMKCTEYLVKHAIASDMSFGVFDTAYKFNKPESKKSGGKLWWDEDDVWGTAVGDGPEEAERLLKGMDFPLVSILLSYDAFNSLDPDKMEGLVEILPLFGTMYGALEKLDTRNPQSWNPTGPNQVLMRNSTSTRAGYEGQGLMKKSSWWLMREAAGRGYRGIQIETAHDAVTHTWLHPPSPFEGVLVCRLDCKTYEADGEKPFEPATQVLSKIYVVLRE</sequence>
<reference evidence="1 2" key="1">
    <citation type="journal article" date="2016" name="Nat. Commun.">
        <title>Ectomycorrhizal ecology is imprinted in the genome of the dominant symbiotic fungus Cenococcum geophilum.</title>
        <authorList>
            <consortium name="DOE Joint Genome Institute"/>
            <person name="Peter M."/>
            <person name="Kohler A."/>
            <person name="Ohm R.A."/>
            <person name="Kuo A."/>
            <person name="Krutzmann J."/>
            <person name="Morin E."/>
            <person name="Arend M."/>
            <person name="Barry K.W."/>
            <person name="Binder M."/>
            <person name="Choi C."/>
            <person name="Clum A."/>
            <person name="Copeland A."/>
            <person name="Grisel N."/>
            <person name="Haridas S."/>
            <person name="Kipfer T."/>
            <person name="LaButti K."/>
            <person name="Lindquist E."/>
            <person name="Lipzen A."/>
            <person name="Maire R."/>
            <person name="Meier B."/>
            <person name="Mihaltcheva S."/>
            <person name="Molinier V."/>
            <person name="Murat C."/>
            <person name="Poggeler S."/>
            <person name="Quandt C.A."/>
            <person name="Sperisen C."/>
            <person name="Tritt A."/>
            <person name="Tisserant E."/>
            <person name="Crous P.W."/>
            <person name="Henrissat B."/>
            <person name="Nehls U."/>
            <person name="Egli S."/>
            <person name="Spatafora J.W."/>
            <person name="Grigoriev I.V."/>
            <person name="Martin F.M."/>
        </authorList>
    </citation>
    <scope>NUCLEOTIDE SEQUENCE [LARGE SCALE GENOMIC DNA]</scope>
    <source>
        <strain evidence="1 2">CBS 459.81</strain>
    </source>
</reference>
<evidence type="ECO:0000313" key="1">
    <source>
        <dbReference type="EMBL" id="OCK79229.1"/>
    </source>
</evidence>
<dbReference type="OrthoDB" id="5169850at2759"/>
<dbReference type="Proteomes" id="UP000250266">
    <property type="component" value="Unassembled WGS sequence"/>
</dbReference>